<accession>A0ACB8AL14</accession>
<comment type="caution">
    <text evidence="1">The sequence shown here is derived from an EMBL/GenBank/DDBJ whole genome shotgun (WGS) entry which is preliminary data.</text>
</comment>
<evidence type="ECO:0000313" key="2">
    <source>
        <dbReference type="Proteomes" id="UP000790377"/>
    </source>
</evidence>
<gene>
    <name evidence="1" type="ORF">BJ138DRAFT_1058585</name>
</gene>
<dbReference type="Proteomes" id="UP000790377">
    <property type="component" value="Unassembled WGS sequence"/>
</dbReference>
<protein>
    <submittedName>
        <fullName evidence="1">Cytochrome P450</fullName>
    </submittedName>
</protein>
<keyword evidence="2" id="KW-1185">Reference proteome</keyword>
<sequence length="548" mass="60685">MLSTASTTIPYTAGLAGVLSWVFLHFQKVRGDIALVLETFIIGAVYLANYAAGHSTPLRCAFGFLVTHALTLMSVTVAYRLSPFHPLARFPGPLINKVTSLKAAHIVFSGRRHLIIQSLHQKYGKFVRIAPNHVSINSRAAVAPIYSSSVAMDKSDAYSIRQLPGDGLFFMLPRVAHGHRRDMWAKGFTNSALELYQPILERRTMDLVECMKRRANENGVVNLSRCIEHWSYDVMGDIVFGEESGLELMRDGDPSGYVKGGEQATIAFDCLGEVPWLFEILWYLPVTGAIRSLQGLASQLLKQRKPIASADDRHDIASHLLGVSGSTGKHLTFDELTMDAIFAIQAGSDTSANVLQYTFFFIISHPEVFKKLQEELDQAFPNHEMPLDFAVMANLPYLNAVVYESLRLGTPLSGLPRITPSEGAMLDGEFIPGNTVVSVPAYTQQLDPSNFWPRTREFVPERWLPGGLGADSRTEPSAIMSFSFGPFGCLGRTLAIQELRIVVARLSLCFDMCSPDGFDAKEYHSRIRNIRTTLFPEPLGVVARQRLG</sequence>
<name>A0ACB8AL14_9AGAM</name>
<reference evidence="1" key="1">
    <citation type="journal article" date="2021" name="New Phytol.">
        <title>Evolutionary innovations through gain and loss of genes in the ectomycorrhizal Boletales.</title>
        <authorList>
            <person name="Wu G."/>
            <person name="Miyauchi S."/>
            <person name="Morin E."/>
            <person name="Kuo A."/>
            <person name="Drula E."/>
            <person name="Varga T."/>
            <person name="Kohler A."/>
            <person name="Feng B."/>
            <person name="Cao Y."/>
            <person name="Lipzen A."/>
            <person name="Daum C."/>
            <person name="Hundley H."/>
            <person name="Pangilinan J."/>
            <person name="Johnson J."/>
            <person name="Barry K."/>
            <person name="LaButti K."/>
            <person name="Ng V."/>
            <person name="Ahrendt S."/>
            <person name="Min B."/>
            <person name="Choi I.G."/>
            <person name="Park H."/>
            <person name="Plett J.M."/>
            <person name="Magnuson J."/>
            <person name="Spatafora J.W."/>
            <person name="Nagy L.G."/>
            <person name="Henrissat B."/>
            <person name="Grigoriev I.V."/>
            <person name="Yang Z.L."/>
            <person name="Xu J."/>
            <person name="Martin F.M."/>
        </authorList>
    </citation>
    <scope>NUCLEOTIDE SEQUENCE</scope>
    <source>
        <strain evidence="1">ATCC 28755</strain>
    </source>
</reference>
<proteinExistence type="predicted"/>
<evidence type="ECO:0000313" key="1">
    <source>
        <dbReference type="EMBL" id="KAH7913698.1"/>
    </source>
</evidence>
<dbReference type="EMBL" id="MU267626">
    <property type="protein sequence ID" value="KAH7913698.1"/>
    <property type="molecule type" value="Genomic_DNA"/>
</dbReference>
<organism evidence="1 2">
    <name type="scientific">Hygrophoropsis aurantiaca</name>
    <dbReference type="NCBI Taxonomy" id="72124"/>
    <lineage>
        <taxon>Eukaryota</taxon>
        <taxon>Fungi</taxon>
        <taxon>Dikarya</taxon>
        <taxon>Basidiomycota</taxon>
        <taxon>Agaricomycotina</taxon>
        <taxon>Agaricomycetes</taxon>
        <taxon>Agaricomycetidae</taxon>
        <taxon>Boletales</taxon>
        <taxon>Coniophorineae</taxon>
        <taxon>Hygrophoropsidaceae</taxon>
        <taxon>Hygrophoropsis</taxon>
    </lineage>
</organism>